<gene>
    <name evidence="1" type="ORF">V1525DRAFT_395610</name>
</gene>
<reference evidence="2" key="1">
    <citation type="journal article" date="2024" name="Front. Bioeng. Biotechnol.">
        <title>Genome-scale model development and genomic sequencing of the oleaginous clade Lipomyces.</title>
        <authorList>
            <person name="Czajka J.J."/>
            <person name="Han Y."/>
            <person name="Kim J."/>
            <person name="Mondo S.J."/>
            <person name="Hofstad B.A."/>
            <person name="Robles A."/>
            <person name="Haridas S."/>
            <person name="Riley R."/>
            <person name="LaButti K."/>
            <person name="Pangilinan J."/>
            <person name="Andreopoulos W."/>
            <person name="Lipzen A."/>
            <person name="Yan J."/>
            <person name="Wang M."/>
            <person name="Ng V."/>
            <person name="Grigoriev I.V."/>
            <person name="Spatafora J.W."/>
            <person name="Magnuson J.K."/>
            <person name="Baker S.E."/>
            <person name="Pomraning K.R."/>
        </authorList>
    </citation>
    <scope>NUCLEOTIDE SEQUENCE [LARGE SCALE GENOMIC DNA]</scope>
    <source>
        <strain evidence="2">CBS 7786</strain>
    </source>
</reference>
<dbReference type="Proteomes" id="UP001433508">
    <property type="component" value="Unassembled WGS sequence"/>
</dbReference>
<name>A0ACC3T8U1_LIPKO</name>
<accession>A0ACC3T8U1</accession>
<sequence>MQAAQPSNSAGLIAGGRGPIQNQAVAKSVEQNVAAPPAIVALFLARFDTKRGYVFDWQKTASSVIALDMVEFKAFPSGLHHSKEDVIYFTHGEYYSGVSVYRQIETDDPAERFRRMYSLGVLVPGGVSPKSKAPTAMGRLGRCWGHVDGLKELLSGFVRNTNDYGPLETYYSLYGMSALPSASPSTTTSASSIPLETALYRPPRRPFELYMSKLKGFVSTSVATSGSDNDGESLTGLNIVSSPPQILPKSHPAHSLPSFLDTFGPLVFKVWKAALTRERILIVGDVPIEQGCQFVYDIAMLANIPNSIAELLPIPAYRIRPLYAIGIYDLEYIKSLSSLPPAEEARQRKHSPFYGWIAYTTDKILLDKPDLYDVVIQLPPLAASMHAAASVAPAVAHSRPATPDSSEQSLLPEQSLLCLPVNETSGRILYPVVYYKSSPKAHFKASIRDMRRFQVLEAQIGHSIDPRRRWYRQYYGHEAAEEQATVLERRLTASSGSSSGFSTGRVEPSSDVMALLASQDMTDAADEDEIYNDDPELFFSTKTDLQTEQPSWKQLTWLGFLWWASAGEEARIDEEEIAEAMARKGLQNNDTSTSLDHVNTVGRGTRPLLLDDSISRSSSVVATPMVVSNEDESLMYLAPFQDMAQLDDALQRRAATVTRKTGLSESDESEEDDANQATAVAVAESSKQVSIIAFFHRFTARIFSELARLIQEQALIVQKIEPRRKKRNGTVSDDLLLDSRQTLWISKVDMLAMGLDPWNDSDSRFVSTIVERWWGGQVEARRDNEFLNAIAFCC</sequence>
<keyword evidence="2" id="KW-1185">Reference proteome</keyword>
<protein>
    <submittedName>
        <fullName evidence="1">Uncharacterized protein</fullName>
    </submittedName>
</protein>
<dbReference type="EMBL" id="MU971340">
    <property type="protein sequence ID" value="KAK9240319.1"/>
    <property type="molecule type" value="Genomic_DNA"/>
</dbReference>
<proteinExistence type="predicted"/>
<evidence type="ECO:0000313" key="1">
    <source>
        <dbReference type="EMBL" id="KAK9240319.1"/>
    </source>
</evidence>
<organism evidence="1 2">
    <name type="scientific">Lipomyces kononenkoae</name>
    <name type="common">Yeast</name>
    <dbReference type="NCBI Taxonomy" id="34357"/>
    <lineage>
        <taxon>Eukaryota</taxon>
        <taxon>Fungi</taxon>
        <taxon>Dikarya</taxon>
        <taxon>Ascomycota</taxon>
        <taxon>Saccharomycotina</taxon>
        <taxon>Lipomycetes</taxon>
        <taxon>Lipomycetales</taxon>
        <taxon>Lipomycetaceae</taxon>
        <taxon>Lipomyces</taxon>
    </lineage>
</organism>
<evidence type="ECO:0000313" key="2">
    <source>
        <dbReference type="Proteomes" id="UP001433508"/>
    </source>
</evidence>
<comment type="caution">
    <text evidence="1">The sequence shown here is derived from an EMBL/GenBank/DDBJ whole genome shotgun (WGS) entry which is preliminary data.</text>
</comment>